<dbReference type="PANTHER" id="PTHR34068">
    <property type="entry name" value="UPF0145 PROTEIN YBJQ"/>
    <property type="match status" value="1"/>
</dbReference>
<protein>
    <submittedName>
        <fullName evidence="3">Heavy metal-binding domain-containing protein</fullName>
    </submittedName>
</protein>
<reference evidence="4" key="1">
    <citation type="submission" date="2023-07" db="EMBL/GenBank/DDBJ databases">
        <title>30 novel species of actinomycetes from the DSMZ collection.</title>
        <authorList>
            <person name="Nouioui I."/>
        </authorList>
    </citation>
    <scope>NUCLEOTIDE SEQUENCE [LARGE SCALE GENOMIC DNA]</scope>
    <source>
        <strain evidence="4">DSM 44399</strain>
    </source>
</reference>
<evidence type="ECO:0000313" key="4">
    <source>
        <dbReference type="Proteomes" id="UP001183176"/>
    </source>
</evidence>
<organism evidence="3 4">
    <name type="scientific">Jatrophihabitans lederbergiae</name>
    <dbReference type="NCBI Taxonomy" id="3075547"/>
    <lineage>
        <taxon>Bacteria</taxon>
        <taxon>Bacillati</taxon>
        <taxon>Actinomycetota</taxon>
        <taxon>Actinomycetes</taxon>
        <taxon>Jatrophihabitantales</taxon>
        <taxon>Jatrophihabitantaceae</taxon>
        <taxon>Jatrophihabitans</taxon>
    </lineage>
</organism>
<evidence type="ECO:0000256" key="1">
    <source>
        <dbReference type="ARBA" id="ARBA00010751"/>
    </source>
</evidence>
<dbReference type="EMBL" id="JAVREH010000009">
    <property type="protein sequence ID" value="MDT0261709.1"/>
    <property type="molecule type" value="Genomic_DNA"/>
</dbReference>
<comment type="similarity">
    <text evidence="1">Belongs to the UPF0145 family.</text>
</comment>
<sequence length="312" mass="32490">MTTWDGRGLPPVAQARAERFRSSPMRTSLLSVPAAASLESVGFDTVGEVMGCIVERISWASYAGCGLPYGGGYGSAGYAGGMFSSGGVPVQSATSRFSGYGPYVSALNTGYDTALHRMLLEAASLGADGVVGVRLTVERLQGEAREFMALGTAVRARSGTRPAAPFSTELPSTDFAKLVMSGWIPVALQYGLEVAIRHDDYQTRAQAGSGLFNTRNVEVSGYTELVQHTRAAARDKLARKIATAGADGGVISGMSLKMWEIEPSDGHTDHVAEAMVTGTAIAAFGRTASSRAAGGAGTRAGTLTILPTRPTR</sequence>
<feature type="region of interest" description="Disordered" evidence="2">
    <location>
        <begin position="293"/>
        <end position="312"/>
    </location>
</feature>
<dbReference type="Gene3D" id="3.30.110.70">
    <property type="entry name" value="Hypothetical protein apc22750. Chain B"/>
    <property type="match status" value="1"/>
</dbReference>
<dbReference type="Proteomes" id="UP001183176">
    <property type="component" value="Unassembled WGS sequence"/>
</dbReference>
<dbReference type="InterPro" id="IPR035439">
    <property type="entry name" value="UPF0145_dom_sf"/>
</dbReference>
<accession>A0ABU2JB57</accession>
<evidence type="ECO:0000313" key="3">
    <source>
        <dbReference type="EMBL" id="MDT0261709.1"/>
    </source>
</evidence>
<proteinExistence type="inferred from homology"/>
<dbReference type="Pfam" id="PF01906">
    <property type="entry name" value="YbjQ_1"/>
    <property type="match status" value="1"/>
</dbReference>
<keyword evidence="4" id="KW-1185">Reference proteome</keyword>
<name>A0ABU2JB57_9ACTN</name>
<dbReference type="SUPFAM" id="SSF117782">
    <property type="entry name" value="YbjQ-like"/>
    <property type="match status" value="1"/>
</dbReference>
<dbReference type="RefSeq" id="WP_311422862.1">
    <property type="nucleotide sequence ID" value="NZ_JAVREH010000009.1"/>
</dbReference>
<dbReference type="InterPro" id="IPR002765">
    <property type="entry name" value="UPF0145_YbjQ-like"/>
</dbReference>
<evidence type="ECO:0000256" key="2">
    <source>
        <dbReference type="SAM" id="MobiDB-lite"/>
    </source>
</evidence>
<gene>
    <name evidence="3" type="ORF">RM423_09910</name>
</gene>
<comment type="caution">
    <text evidence="3">The sequence shown here is derived from an EMBL/GenBank/DDBJ whole genome shotgun (WGS) entry which is preliminary data.</text>
</comment>